<feature type="transmembrane region" description="Helical" evidence="13">
    <location>
        <begin position="239"/>
        <end position="257"/>
    </location>
</feature>
<dbReference type="InterPro" id="IPR044751">
    <property type="entry name" value="Ion_transp-like_CBS"/>
</dbReference>
<evidence type="ECO:0000256" key="3">
    <source>
        <dbReference type="ARBA" id="ARBA00022692"/>
    </source>
</evidence>
<dbReference type="PROSITE" id="PS51371">
    <property type="entry name" value="CBS"/>
    <property type="match status" value="2"/>
</dbReference>
<feature type="transmembrane region" description="Helical" evidence="13">
    <location>
        <begin position="36"/>
        <end position="58"/>
    </location>
</feature>
<keyword evidence="5 11" id="KW-0689">Ribosomal protein</keyword>
<protein>
    <submittedName>
        <fullName evidence="17">40S ribosomal protein S11</fullName>
    </submittedName>
</protein>
<evidence type="ECO:0000256" key="13">
    <source>
        <dbReference type="SAM" id="Phobius"/>
    </source>
</evidence>
<dbReference type="GO" id="GO:0006412">
    <property type="term" value="P:translation"/>
    <property type="evidence" value="ECO:0007669"/>
    <property type="project" value="InterPro"/>
</dbReference>
<comment type="caution">
    <text evidence="17">The sequence shown here is derived from an EMBL/GenBank/DDBJ whole genome shotgun (WGS) entry which is preliminary data.</text>
</comment>
<keyword evidence="8 11" id="KW-0687">Ribonucleoprotein</keyword>
<dbReference type="InParanoid" id="A0A2R5GAL2"/>
<evidence type="ECO:0000256" key="7">
    <source>
        <dbReference type="ARBA" id="ARBA00023136"/>
    </source>
</evidence>
<feature type="domain" description="CBS" evidence="15">
    <location>
        <begin position="318"/>
        <end position="380"/>
    </location>
</feature>
<dbReference type="Gene3D" id="3.10.580.10">
    <property type="entry name" value="CBS-domain"/>
    <property type="match status" value="1"/>
</dbReference>
<dbReference type="PANTHER" id="PTHR12064:SF94">
    <property type="entry name" value="UNEXTENDED PROTEIN"/>
    <property type="match status" value="1"/>
</dbReference>
<dbReference type="Pfam" id="PF00366">
    <property type="entry name" value="Ribosomal_S17"/>
    <property type="match status" value="1"/>
</dbReference>
<dbReference type="Pfam" id="PF25562">
    <property type="entry name" value="CNBH_CNNM2_C"/>
    <property type="match status" value="1"/>
</dbReference>
<keyword evidence="6 10" id="KW-1133">Transmembrane helix</keyword>
<dbReference type="GO" id="GO:0003735">
    <property type="term" value="F:structural constituent of ribosome"/>
    <property type="evidence" value="ECO:0007669"/>
    <property type="project" value="InterPro"/>
</dbReference>
<feature type="domain" description="CBS" evidence="15">
    <location>
        <begin position="387"/>
        <end position="454"/>
    </location>
</feature>
<dbReference type="CDD" id="cd04590">
    <property type="entry name" value="CBS_pair_CorC_HlyC_assoc"/>
    <property type="match status" value="1"/>
</dbReference>
<dbReference type="NCBIfam" id="NF006345">
    <property type="entry name" value="PRK08572.1"/>
    <property type="match status" value="1"/>
</dbReference>
<dbReference type="SUPFAM" id="SSF51206">
    <property type="entry name" value="cAMP-binding domain-like"/>
    <property type="match status" value="1"/>
</dbReference>
<dbReference type="SUPFAM" id="SSF50249">
    <property type="entry name" value="Nucleic acid-binding proteins"/>
    <property type="match status" value="1"/>
</dbReference>
<keyword evidence="3 10" id="KW-0812">Transmembrane</keyword>
<evidence type="ECO:0000259" key="14">
    <source>
        <dbReference type="PROSITE" id="PS50042"/>
    </source>
</evidence>
<dbReference type="FunFam" id="2.40.50.1000:FF:000004">
    <property type="entry name" value="40S ribosomal proteins S11"/>
    <property type="match status" value="1"/>
</dbReference>
<feature type="transmembrane region" description="Helical" evidence="13">
    <location>
        <begin position="210"/>
        <end position="227"/>
    </location>
</feature>
<dbReference type="InterPro" id="IPR012340">
    <property type="entry name" value="NA-bd_OB-fold"/>
</dbReference>
<dbReference type="EMBL" id="BEYU01000039">
    <property type="protein sequence ID" value="GBG28066.1"/>
    <property type="molecule type" value="Genomic_DNA"/>
</dbReference>
<dbReference type="InterPro" id="IPR046342">
    <property type="entry name" value="CBS_dom_sf"/>
</dbReference>
<reference evidence="17 18" key="1">
    <citation type="submission" date="2017-12" db="EMBL/GenBank/DDBJ databases">
        <title>Sequencing, de novo assembly and annotation of complete genome of a new Thraustochytrid species, strain FCC1311.</title>
        <authorList>
            <person name="Sedici K."/>
            <person name="Godart F."/>
            <person name="Aiese Cigliano R."/>
            <person name="Sanseverino W."/>
            <person name="Barakat M."/>
            <person name="Ortet P."/>
            <person name="Marechal E."/>
            <person name="Cagnac O."/>
            <person name="Amato A."/>
        </authorList>
    </citation>
    <scope>NUCLEOTIDE SEQUENCE [LARGE SCALE GENOMIC DNA]</scope>
</reference>
<dbReference type="PROSITE" id="PS50042">
    <property type="entry name" value="CNMP_BINDING_3"/>
    <property type="match status" value="1"/>
</dbReference>
<dbReference type="CDD" id="cd00364">
    <property type="entry name" value="Ribosomal_uS17"/>
    <property type="match status" value="1"/>
</dbReference>
<dbReference type="Pfam" id="PF01595">
    <property type="entry name" value="CNNM"/>
    <property type="match status" value="1"/>
</dbReference>
<feature type="region of interest" description="Disordered" evidence="12">
    <location>
        <begin position="623"/>
        <end position="698"/>
    </location>
</feature>
<name>A0A2R5GAL2_9STRA</name>
<keyword evidence="18" id="KW-1185">Reference proteome</keyword>
<feature type="domain" description="Cyclic nucleotide-binding" evidence="14">
    <location>
        <begin position="522"/>
        <end position="622"/>
    </location>
</feature>
<comment type="subcellular location">
    <subcellularLocation>
        <location evidence="1">Membrane</location>
        <topology evidence="1">Multi-pass membrane protein</topology>
    </subcellularLocation>
</comment>
<dbReference type="InterPro" id="IPR028333">
    <property type="entry name" value="Ribosomal_uS17_arc/euk"/>
</dbReference>
<dbReference type="InterPro" id="IPR032440">
    <property type="entry name" value="Ribosomal_uS17_N"/>
</dbReference>
<dbReference type="InterPro" id="IPR045095">
    <property type="entry name" value="ACDP"/>
</dbReference>
<dbReference type="InterPro" id="IPR000644">
    <property type="entry name" value="CBS_dom"/>
</dbReference>
<evidence type="ECO:0000256" key="6">
    <source>
        <dbReference type="ARBA" id="ARBA00022989"/>
    </source>
</evidence>
<evidence type="ECO:0000259" key="15">
    <source>
        <dbReference type="PROSITE" id="PS51371"/>
    </source>
</evidence>
<dbReference type="CDD" id="cd00038">
    <property type="entry name" value="CAP_ED"/>
    <property type="match status" value="1"/>
</dbReference>
<comment type="similarity">
    <text evidence="2 11">Belongs to the universal ribosomal protein uS17 family.</text>
</comment>
<dbReference type="InterPro" id="IPR019979">
    <property type="entry name" value="Ribosomal_uS17_CS"/>
</dbReference>
<proteinExistence type="inferred from homology"/>
<evidence type="ECO:0000256" key="8">
    <source>
        <dbReference type="ARBA" id="ARBA00023274"/>
    </source>
</evidence>
<evidence type="ECO:0000313" key="18">
    <source>
        <dbReference type="Proteomes" id="UP000241890"/>
    </source>
</evidence>
<dbReference type="Gene3D" id="2.60.120.10">
    <property type="entry name" value="Jelly Rolls"/>
    <property type="match status" value="1"/>
</dbReference>
<sequence length="878" mass="96146">MAKGQPWTLSSRGAPPRSADPRAGPNSALRAAKLPAALALVCLACAGILGVLSVTGLVQSDAQVARLRGPDDSQAGHARVEQWWNLGRQLQDATGESCAALTCETASLCQCATVTAPKSKGQMAYEWILIVLLVCMSALFSGLTLGLMSLDKIGLEIVIGGDPGSRDAQNARKIQPIRKHGNLLLCTLLLGNVAVNSLLSILLADYTGGTVGFIVSTGVIVIFGEILPQAACSRHALAVGAKTVYIVKFFMVIMYPLTKPLSLVLDYIFREEIGAIYSSQQLGKLVEIHAKHQQLDEQQARMMGGAIDFKAKLVKDVMTRKEDMFMLPASQVLDFETMSKIFQRGYSRIPVYEDGDKNKIVGLLLTKDLILIDPEDCTAVSSVIQFFGRPVFYLWPESKISEALALFRSGRAHLAIVNTVNAEDESRDPFYEVSGLITLEDIIEEILQEEILDETDSVHEVAKAVLQGAENRVDRANFDFARLRLLDSNRRNTLSPDEVRAIVAHLCANVRRFQAAIAQGLFTPSDVETLVAKLVVLELKPGERLYIKGKPVTHCTLLLSGKMGIVSGAEGFVSDAGPWSVIGQGALDPEVPSGHPSDFSATVTSEDGARCIRINRHNFEMLCHPKNDSSPDGDNGGGDIKRATTLDTKSETPAESDPHASFIALAPTVVVPDGPASRDARTAPSQEDDNDADECDHAPGPHLPALRCVRFRVEAPRVECHRATFQKQDGVFQLTKSKKLLAKKNKKGQIRYYRNIGLGFKTPNAAIEGNYVDKKCPFTGNVSIRGRILKGLVVSNKMHRTIVMRRDYLHYIQKYNRYEKRHKNVPAHLSPCFSVKEGDIVTVGQCRPLSKTVRFNVIDVDPCSTQKPVNVKKQFRVF</sequence>
<feature type="compositionally biased region" description="Basic and acidic residues" evidence="12">
    <location>
        <begin position="639"/>
        <end position="658"/>
    </location>
</feature>
<dbReference type="InterPro" id="IPR002550">
    <property type="entry name" value="CNNM"/>
</dbReference>
<feature type="region of interest" description="Disordered" evidence="12">
    <location>
        <begin position="1"/>
        <end position="26"/>
    </location>
</feature>
<dbReference type="InterPro" id="IPR018490">
    <property type="entry name" value="cNMP-bd_dom_sf"/>
</dbReference>
<dbReference type="SUPFAM" id="SSF54631">
    <property type="entry name" value="CBS-domain pair"/>
    <property type="match status" value="1"/>
</dbReference>
<gene>
    <name evidence="17" type="ORF">FCC1311_042892</name>
</gene>
<dbReference type="Gene3D" id="2.40.50.1000">
    <property type="match status" value="1"/>
</dbReference>
<evidence type="ECO:0000256" key="11">
    <source>
        <dbReference type="RuleBase" id="RU003872"/>
    </source>
</evidence>
<dbReference type="NCBIfam" id="TIGR03630">
    <property type="entry name" value="uS17_arch"/>
    <property type="match status" value="1"/>
</dbReference>
<feature type="domain" description="CNNM transmembrane" evidence="16">
    <location>
        <begin position="119"/>
        <end position="299"/>
    </location>
</feature>
<evidence type="ECO:0000313" key="17">
    <source>
        <dbReference type="EMBL" id="GBG28066.1"/>
    </source>
</evidence>
<keyword evidence="9" id="KW-0129">CBS domain</keyword>
<evidence type="ECO:0000259" key="16">
    <source>
        <dbReference type="PROSITE" id="PS51846"/>
    </source>
</evidence>
<evidence type="ECO:0000256" key="2">
    <source>
        <dbReference type="ARBA" id="ARBA00010254"/>
    </source>
</evidence>
<dbReference type="PROSITE" id="PS51846">
    <property type="entry name" value="CNNM"/>
    <property type="match status" value="1"/>
</dbReference>
<dbReference type="GO" id="GO:0016020">
    <property type="term" value="C:membrane"/>
    <property type="evidence" value="ECO:0007669"/>
    <property type="project" value="UniProtKB-SubCell"/>
</dbReference>
<evidence type="ECO:0000256" key="12">
    <source>
        <dbReference type="SAM" id="MobiDB-lite"/>
    </source>
</evidence>
<dbReference type="PANTHER" id="PTHR12064">
    <property type="entry name" value="METAL TRANSPORTER CNNM"/>
    <property type="match status" value="1"/>
</dbReference>
<organism evidence="17 18">
    <name type="scientific">Hondaea fermentalgiana</name>
    <dbReference type="NCBI Taxonomy" id="2315210"/>
    <lineage>
        <taxon>Eukaryota</taxon>
        <taxon>Sar</taxon>
        <taxon>Stramenopiles</taxon>
        <taxon>Bigyra</taxon>
        <taxon>Labyrinthulomycetes</taxon>
        <taxon>Thraustochytrida</taxon>
        <taxon>Thraustochytriidae</taxon>
        <taxon>Hondaea</taxon>
    </lineage>
</organism>
<evidence type="ECO:0000256" key="1">
    <source>
        <dbReference type="ARBA" id="ARBA00004141"/>
    </source>
</evidence>
<dbReference type="InterPro" id="IPR000595">
    <property type="entry name" value="cNMP-bd_dom"/>
</dbReference>
<dbReference type="GO" id="GO:0010960">
    <property type="term" value="P:magnesium ion homeostasis"/>
    <property type="evidence" value="ECO:0007669"/>
    <property type="project" value="InterPro"/>
</dbReference>
<accession>A0A2R5GAL2</accession>
<evidence type="ECO:0000256" key="10">
    <source>
        <dbReference type="PROSITE-ProRule" id="PRU01193"/>
    </source>
</evidence>
<evidence type="ECO:0000256" key="5">
    <source>
        <dbReference type="ARBA" id="ARBA00022980"/>
    </source>
</evidence>
<feature type="transmembrane region" description="Helical" evidence="13">
    <location>
        <begin position="127"/>
        <end position="147"/>
    </location>
</feature>
<dbReference type="InterPro" id="IPR014710">
    <property type="entry name" value="RmlC-like_jellyroll"/>
</dbReference>
<dbReference type="AlphaFoldDB" id="A0A2R5GAL2"/>
<dbReference type="InterPro" id="IPR000266">
    <property type="entry name" value="Ribosomal_uS17"/>
</dbReference>
<keyword evidence="7 10" id="KW-0472">Membrane</keyword>
<dbReference type="Proteomes" id="UP000241890">
    <property type="component" value="Unassembled WGS sequence"/>
</dbReference>
<evidence type="ECO:0000256" key="4">
    <source>
        <dbReference type="ARBA" id="ARBA00022737"/>
    </source>
</evidence>
<dbReference type="GO" id="GO:0005840">
    <property type="term" value="C:ribosome"/>
    <property type="evidence" value="ECO:0007669"/>
    <property type="project" value="UniProtKB-KW"/>
</dbReference>
<dbReference type="FunFam" id="3.10.580.10:FF:000006">
    <property type="entry name" value="DUF21 and CBS domain protein"/>
    <property type="match status" value="1"/>
</dbReference>
<evidence type="ECO:0000256" key="9">
    <source>
        <dbReference type="PROSITE-ProRule" id="PRU00703"/>
    </source>
</evidence>
<dbReference type="Pfam" id="PF00571">
    <property type="entry name" value="CBS"/>
    <property type="match status" value="2"/>
</dbReference>
<dbReference type="Pfam" id="PF16205">
    <property type="entry name" value="Ribosomal_S17_N"/>
    <property type="match status" value="1"/>
</dbReference>
<keyword evidence="4" id="KW-0677">Repeat</keyword>
<dbReference type="OrthoDB" id="5353557at2759"/>
<dbReference type="PROSITE" id="PS00056">
    <property type="entry name" value="RIBOSOMAL_S17"/>
    <property type="match status" value="1"/>
</dbReference>
<dbReference type="PRINTS" id="PR00973">
    <property type="entry name" value="RIBOSOMALS17"/>
</dbReference>
<dbReference type="GO" id="GO:1990904">
    <property type="term" value="C:ribonucleoprotein complex"/>
    <property type="evidence" value="ECO:0007669"/>
    <property type="project" value="UniProtKB-KW"/>
</dbReference>